<keyword evidence="2" id="KW-1185">Reference proteome</keyword>
<dbReference type="Proteomes" id="UP001234297">
    <property type="component" value="Chromosome 2"/>
</dbReference>
<sequence>MIEVKKFMHFDGKLKNLPCALSVGKLVAGEARQVMVMAKLTSGRGKKYADVRSFYPPSKGESSRGGHVGSKIGGTNKSASNKRLAERIEQEGKGCVTVVNKWDTIPNKNNQTATYYEQDVRDKLRVLDWAPIVYSSGCQLQPLVIALTKKKKKRNTEKEEAEEQRISKKEETEKFTVHHDPPAASTSSSSSSEHLRSNCVFSPSPFISLTKHRKGILSAASMVEKERARRLGTSVLNQVVQEALAFKAPPMTRGGKRGRFYYCTQDKWTLAWLQ</sequence>
<reference evidence="1 2" key="1">
    <citation type="journal article" date="2022" name="Hortic Res">
        <title>A haplotype resolved chromosomal level avocado genome allows analysis of novel avocado genes.</title>
        <authorList>
            <person name="Nath O."/>
            <person name="Fletcher S.J."/>
            <person name="Hayward A."/>
            <person name="Shaw L.M."/>
            <person name="Masouleh A.K."/>
            <person name="Furtado A."/>
            <person name="Henry R.J."/>
            <person name="Mitter N."/>
        </authorList>
    </citation>
    <scope>NUCLEOTIDE SEQUENCE [LARGE SCALE GENOMIC DNA]</scope>
    <source>
        <strain evidence="2">cv. Hass</strain>
    </source>
</reference>
<accession>A0ACC2MF01</accession>
<evidence type="ECO:0000313" key="2">
    <source>
        <dbReference type="Proteomes" id="UP001234297"/>
    </source>
</evidence>
<protein>
    <submittedName>
        <fullName evidence="1">Uncharacterized protein</fullName>
    </submittedName>
</protein>
<organism evidence="1 2">
    <name type="scientific">Persea americana</name>
    <name type="common">Avocado</name>
    <dbReference type="NCBI Taxonomy" id="3435"/>
    <lineage>
        <taxon>Eukaryota</taxon>
        <taxon>Viridiplantae</taxon>
        <taxon>Streptophyta</taxon>
        <taxon>Embryophyta</taxon>
        <taxon>Tracheophyta</taxon>
        <taxon>Spermatophyta</taxon>
        <taxon>Magnoliopsida</taxon>
        <taxon>Magnoliidae</taxon>
        <taxon>Laurales</taxon>
        <taxon>Lauraceae</taxon>
        <taxon>Persea</taxon>
    </lineage>
</organism>
<comment type="caution">
    <text evidence="1">The sequence shown here is derived from an EMBL/GenBank/DDBJ whole genome shotgun (WGS) entry which is preliminary data.</text>
</comment>
<evidence type="ECO:0000313" key="1">
    <source>
        <dbReference type="EMBL" id="KAJ8644260.1"/>
    </source>
</evidence>
<name>A0ACC2MF01_PERAE</name>
<proteinExistence type="predicted"/>
<gene>
    <name evidence="1" type="ORF">MRB53_006008</name>
</gene>
<dbReference type="EMBL" id="CM056810">
    <property type="protein sequence ID" value="KAJ8644260.1"/>
    <property type="molecule type" value="Genomic_DNA"/>
</dbReference>